<dbReference type="GO" id="GO:0008705">
    <property type="term" value="F:methionine synthase activity"/>
    <property type="evidence" value="ECO:0007669"/>
    <property type="project" value="InterPro"/>
</dbReference>
<dbReference type="PATRIC" id="fig|1702221.3.peg.1623"/>
<dbReference type="AlphaFoldDB" id="A0A140DVX1"/>
<evidence type="ECO:0008006" key="3">
    <source>
        <dbReference type="Google" id="ProtNLM"/>
    </source>
</evidence>
<dbReference type="RefSeq" id="WP_067557669.1">
    <property type="nucleotide sequence ID" value="NZ_CAMTBT010000021.1"/>
</dbReference>
<sequence length="213" mass="23195">MKVFETACAYAGIDSKDTESRTLMASILSEVAKKYPPRFVWKQVPLDWDGNSPLLFGEPLPSDMAASYIKGASSVVLMAITLGPAFDRDVRRLAVTDMTRSLFLNAAGAAFVDARLDEVQATIGRELGCYLSDRFSPGYGDLPLSYQTVLFRELNLTARLGLHLMDTLLMVPEKSITALAGVFDSPQPQTIRGCGVCDLYPCALAKKGQTCVK</sequence>
<dbReference type="InterPro" id="IPR037010">
    <property type="entry name" value="VitB12-dep_Met_synth_activ_sf"/>
</dbReference>
<dbReference type="SUPFAM" id="SSF56507">
    <property type="entry name" value="Methionine synthase activation domain-like"/>
    <property type="match status" value="1"/>
</dbReference>
<proteinExistence type="predicted"/>
<dbReference type="GeneID" id="78478329"/>
<name>A0A140DVX1_9FIRM</name>
<dbReference type="Proteomes" id="UP000069771">
    <property type="component" value="Chromosome"/>
</dbReference>
<evidence type="ECO:0000313" key="1">
    <source>
        <dbReference type="EMBL" id="AMK54798.1"/>
    </source>
</evidence>
<keyword evidence="2" id="KW-1185">Reference proteome</keyword>
<accession>A0A140DVX1</accession>
<reference evidence="1 2" key="1">
    <citation type="journal article" date="2016" name="Gut Pathog.">
        <title>Whole genome sequencing of "Faecalibaculum rodentium" ALO17, isolated from C57BL/6J laboratory mouse feces.</title>
        <authorList>
            <person name="Lim S."/>
            <person name="Chang D.H."/>
            <person name="Ahn S."/>
            <person name="Kim B.C."/>
        </authorList>
    </citation>
    <scope>NUCLEOTIDE SEQUENCE [LARGE SCALE GENOMIC DNA]</scope>
    <source>
        <strain evidence="1 2">Alo17</strain>
    </source>
</reference>
<gene>
    <name evidence="1" type="ORF">AALO17_16640</name>
</gene>
<dbReference type="OrthoDB" id="9816190at2"/>
<dbReference type="STRING" id="1702221.AALO17_16640"/>
<organism evidence="1 2">
    <name type="scientific">Faecalibaculum rodentium</name>
    <dbReference type="NCBI Taxonomy" id="1702221"/>
    <lineage>
        <taxon>Bacteria</taxon>
        <taxon>Bacillati</taxon>
        <taxon>Bacillota</taxon>
        <taxon>Erysipelotrichia</taxon>
        <taxon>Erysipelotrichales</taxon>
        <taxon>Erysipelotrichaceae</taxon>
        <taxon>Faecalibaculum</taxon>
    </lineage>
</organism>
<dbReference type="Gene3D" id="3.40.109.40">
    <property type="match status" value="1"/>
</dbReference>
<dbReference type="KEGG" id="fro:AALO17_16640"/>
<evidence type="ECO:0000313" key="2">
    <source>
        <dbReference type="Proteomes" id="UP000069771"/>
    </source>
</evidence>
<dbReference type="EMBL" id="CP011391">
    <property type="protein sequence ID" value="AMK54798.1"/>
    <property type="molecule type" value="Genomic_DNA"/>
</dbReference>
<protein>
    <recommendedName>
        <fullName evidence="3">AdoMet activation domain-containing protein</fullName>
    </recommendedName>
</protein>